<dbReference type="Proteomes" id="UP000176527">
    <property type="component" value="Unassembled WGS sequence"/>
</dbReference>
<comment type="function">
    <text evidence="1">Involved in the import of queuosine (Q) precursors, required for Q precursor salvage.</text>
</comment>
<feature type="transmembrane region" description="Helical" evidence="1">
    <location>
        <begin position="34"/>
        <end position="57"/>
    </location>
</feature>
<keyword evidence="1" id="KW-1003">Cell membrane</keyword>
<evidence type="ECO:0000313" key="2">
    <source>
        <dbReference type="EMBL" id="OGE37680.1"/>
    </source>
</evidence>
<dbReference type="InterPro" id="IPR003744">
    <property type="entry name" value="YhhQ"/>
</dbReference>
<keyword evidence="1" id="KW-0812">Transmembrane</keyword>
<dbReference type="Pfam" id="PF02592">
    <property type="entry name" value="Vut_1"/>
    <property type="match status" value="1"/>
</dbReference>
<protein>
    <recommendedName>
        <fullName evidence="1">Probable queuosine precursor transporter</fullName>
        <shortName evidence="1">Q precursor transporter</shortName>
    </recommendedName>
</protein>
<feature type="transmembrane region" description="Helical" evidence="1">
    <location>
        <begin position="69"/>
        <end position="90"/>
    </location>
</feature>
<comment type="similarity">
    <text evidence="1">Belongs to the vitamin uptake transporter (VUT/ECF) (TC 2.A.88) family. Q precursor transporter subfamily.</text>
</comment>
<dbReference type="GO" id="GO:0022857">
    <property type="term" value="F:transmembrane transporter activity"/>
    <property type="evidence" value="ECO:0007669"/>
    <property type="project" value="UniProtKB-UniRule"/>
</dbReference>
<evidence type="ECO:0000313" key="3">
    <source>
        <dbReference type="Proteomes" id="UP000176527"/>
    </source>
</evidence>
<comment type="subcellular location">
    <subcellularLocation>
        <location evidence="1">Cell membrane</location>
        <topology evidence="1">Multi-pass membrane protein</topology>
    </subcellularLocation>
</comment>
<keyword evidence="1" id="KW-1133">Transmembrane helix</keyword>
<proteinExistence type="inferred from homology"/>
<sequence>MKINKLDLIISIYIFCIAVSELMGGKTLPLVNILGYQLNASVAIFVLPLIFTINDVITETYGKERTRSIIRSGLIVIALILIFSLISTQLPPSRRFESTESAYDLIFTTSARIAFASLTAFTLAEFLDVFIFAKIREKLGKSRLWLRNNASNFLAQFVDTLIFMTLAFWAFDKAPASNINFLWSLILPYWLLKCFMSVLETPFVYLGVKWLKKEKHDN</sequence>
<dbReference type="NCBIfam" id="TIGR00697">
    <property type="entry name" value="queuosine precursor transporter"/>
    <property type="match status" value="1"/>
</dbReference>
<dbReference type="PANTHER" id="PTHR34300:SF2">
    <property type="entry name" value="QUEUOSINE PRECURSOR TRANSPORTER-RELATED"/>
    <property type="match status" value="1"/>
</dbReference>
<feature type="transmembrane region" description="Helical" evidence="1">
    <location>
        <begin position="183"/>
        <end position="208"/>
    </location>
</feature>
<keyword evidence="1" id="KW-0472">Membrane</keyword>
<keyword evidence="1" id="KW-0813">Transport</keyword>
<accession>A0A1F5KA27</accession>
<organism evidence="2 3">
    <name type="scientific">Candidatus Daviesbacteria bacterium RIFCSPHIGHO2_12_FULL_37_11</name>
    <dbReference type="NCBI Taxonomy" id="1797777"/>
    <lineage>
        <taxon>Bacteria</taxon>
        <taxon>Candidatus Daviesiibacteriota</taxon>
    </lineage>
</organism>
<dbReference type="HAMAP" id="MF_02088">
    <property type="entry name" value="Q_prec_transport"/>
    <property type="match status" value="1"/>
</dbReference>
<evidence type="ECO:0000256" key="1">
    <source>
        <dbReference type="HAMAP-Rule" id="MF_02088"/>
    </source>
</evidence>
<dbReference type="PANTHER" id="PTHR34300">
    <property type="entry name" value="QUEUOSINE PRECURSOR TRANSPORTER-RELATED"/>
    <property type="match status" value="1"/>
</dbReference>
<name>A0A1F5KA27_9BACT</name>
<dbReference type="AlphaFoldDB" id="A0A1F5KA27"/>
<dbReference type="GO" id="GO:0005886">
    <property type="term" value="C:plasma membrane"/>
    <property type="evidence" value="ECO:0007669"/>
    <property type="project" value="UniProtKB-SubCell"/>
</dbReference>
<reference evidence="2 3" key="1">
    <citation type="journal article" date="2016" name="Nat. Commun.">
        <title>Thousands of microbial genomes shed light on interconnected biogeochemical processes in an aquifer system.</title>
        <authorList>
            <person name="Anantharaman K."/>
            <person name="Brown C.T."/>
            <person name="Hug L.A."/>
            <person name="Sharon I."/>
            <person name="Castelle C.J."/>
            <person name="Probst A.J."/>
            <person name="Thomas B.C."/>
            <person name="Singh A."/>
            <person name="Wilkins M.J."/>
            <person name="Karaoz U."/>
            <person name="Brodie E.L."/>
            <person name="Williams K.H."/>
            <person name="Hubbard S.S."/>
            <person name="Banfield J.F."/>
        </authorList>
    </citation>
    <scope>NUCLEOTIDE SEQUENCE [LARGE SCALE GENOMIC DNA]</scope>
</reference>
<feature type="transmembrane region" description="Helical" evidence="1">
    <location>
        <begin position="153"/>
        <end position="171"/>
    </location>
</feature>
<comment type="caution">
    <text evidence="2">The sequence shown here is derived from an EMBL/GenBank/DDBJ whole genome shotgun (WGS) entry which is preliminary data.</text>
</comment>
<dbReference type="EMBL" id="MFDE01000038">
    <property type="protein sequence ID" value="OGE37680.1"/>
    <property type="molecule type" value="Genomic_DNA"/>
</dbReference>
<feature type="transmembrane region" description="Helical" evidence="1">
    <location>
        <begin position="110"/>
        <end position="133"/>
    </location>
</feature>
<gene>
    <name evidence="2" type="ORF">A3F00_04480</name>
</gene>